<dbReference type="VEuPathDB" id="FungiDB:PSTT_10516"/>
<accession>A0A2S4V469</accession>
<gene>
    <name evidence="2" type="ORF">PSTT_10516</name>
</gene>
<feature type="compositionally biased region" description="Polar residues" evidence="1">
    <location>
        <begin position="54"/>
        <end position="72"/>
    </location>
</feature>
<protein>
    <submittedName>
        <fullName evidence="2">Uncharacterized protein</fullName>
    </submittedName>
</protein>
<proteinExistence type="predicted"/>
<dbReference type="AlphaFoldDB" id="A0A2S4V469"/>
<reference evidence="2" key="1">
    <citation type="submission" date="2017-12" db="EMBL/GenBank/DDBJ databases">
        <title>Gene loss provides genomic basis for host adaptation in cereal stripe rust fungi.</title>
        <authorList>
            <person name="Xia C."/>
        </authorList>
    </citation>
    <scope>NUCLEOTIDE SEQUENCE [LARGE SCALE GENOMIC DNA]</scope>
    <source>
        <strain evidence="2">93-210</strain>
    </source>
</reference>
<comment type="caution">
    <text evidence="2">The sequence shown here is derived from an EMBL/GenBank/DDBJ whole genome shotgun (WGS) entry which is preliminary data.</text>
</comment>
<feature type="region of interest" description="Disordered" evidence="1">
    <location>
        <begin position="44"/>
        <end position="82"/>
    </location>
</feature>
<organism evidence="2 3">
    <name type="scientific">Puccinia striiformis</name>
    <dbReference type="NCBI Taxonomy" id="27350"/>
    <lineage>
        <taxon>Eukaryota</taxon>
        <taxon>Fungi</taxon>
        <taxon>Dikarya</taxon>
        <taxon>Basidiomycota</taxon>
        <taxon>Pucciniomycotina</taxon>
        <taxon>Pucciniomycetes</taxon>
        <taxon>Pucciniales</taxon>
        <taxon>Pucciniaceae</taxon>
        <taxon>Puccinia</taxon>
    </lineage>
</organism>
<evidence type="ECO:0000256" key="1">
    <source>
        <dbReference type="SAM" id="MobiDB-lite"/>
    </source>
</evidence>
<name>A0A2S4V469_9BASI</name>
<dbReference type="Proteomes" id="UP000239156">
    <property type="component" value="Unassembled WGS sequence"/>
</dbReference>
<keyword evidence="3" id="KW-1185">Reference proteome</keyword>
<sequence>MKFINVCSVTTQGDRALPRSPGFVLWDVPLTLDQSPGYTLRQPLSPSCRHHQAEPTQTGHTVQQQSQRSFSLRNARMKGIHI</sequence>
<dbReference type="EMBL" id="PKSL01000113">
    <property type="protein sequence ID" value="POW04319.1"/>
    <property type="molecule type" value="Genomic_DNA"/>
</dbReference>
<evidence type="ECO:0000313" key="2">
    <source>
        <dbReference type="EMBL" id="POW04319.1"/>
    </source>
</evidence>
<evidence type="ECO:0000313" key="3">
    <source>
        <dbReference type="Proteomes" id="UP000239156"/>
    </source>
</evidence>